<dbReference type="GO" id="GO:0003713">
    <property type="term" value="F:transcription coactivator activity"/>
    <property type="evidence" value="ECO:0007669"/>
    <property type="project" value="TreeGrafter"/>
</dbReference>
<dbReference type="GO" id="GO:0004402">
    <property type="term" value="F:histone acetyltransferase activity"/>
    <property type="evidence" value="ECO:0007669"/>
    <property type="project" value="InterPro"/>
</dbReference>
<dbReference type="Pfam" id="PF02135">
    <property type="entry name" value="zf-TAZ"/>
    <property type="match status" value="1"/>
</dbReference>
<dbReference type="EC" id="2.3.1.48" evidence="2"/>
<evidence type="ECO:0000313" key="14">
    <source>
        <dbReference type="EMBL" id="VFT96493.1"/>
    </source>
</evidence>
<dbReference type="GO" id="GO:0008270">
    <property type="term" value="F:zinc ion binding"/>
    <property type="evidence" value="ECO:0007669"/>
    <property type="project" value="UniProtKB-KW"/>
</dbReference>
<dbReference type="SMART" id="SM00551">
    <property type="entry name" value="ZnF_TAZ"/>
    <property type="match status" value="1"/>
</dbReference>
<keyword evidence="7" id="KW-0156">Chromatin regulator</keyword>
<dbReference type="GO" id="GO:0005634">
    <property type="term" value="C:nucleus"/>
    <property type="evidence" value="ECO:0007669"/>
    <property type="project" value="UniProtKB-SubCell"/>
</dbReference>
<dbReference type="Proteomes" id="UP000332933">
    <property type="component" value="Unassembled WGS sequence"/>
</dbReference>
<dbReference type="GO" id="GO:0005667">
    <property type="term" value="C:transcription regulator complex"/>
    <property type="evidence" value="ECO:0007669"/>
    <property type="project" value="TreeGrafter"/>
</dbReference>
<dbReference type="GO" id="GO:0031490">
    <property type="term" value="F:chromatin DNA binding"/>
    <property type="evidence" value="ECO:0007669"/>
    <property type="project" value="TreeGrafter"/>
</dbReference>
<dbReference type="SUPFAM" id="SSF57933">
    <property type="entry name" value="TAZ domain"/>
    <property type="match status" value="1"/>
</dbReference>
<evidence type="ECO:0000256" key="9">
    <source>
        <dbReference type="ARBA" id="ARBA00023163"/>
    </source>
</evidence>
<keyword evidence="4" id="KW-0479">Metal-binding</keyword>
<protein>
    <recommendedName>
        <fullName evidence="2">histone acetyltransferase</fullName>
        <ecNumber evidence="2">2.3.1.48</ecNumber>
    </recommendedName>
</protein>
<evidence type="ECO:0000256" key="10">
    <source>
        <dbReference type="ARBA" id="ARBA00023242"/>
    </source>
</evidence>
<keyword evidence="10" id="KW-0539">Nucleus</keyword>
<dbReference type="AlphaFoldDB" id="A0A485LDY8"/>
<keyword evidence="3" id="KW-0808">Transferase</keyword>
<evidence type="ECO:0000256" key="7">
    <source>
        <dbReference type="ARBA" id="ARBA00022853"/>
    </source>
</evidence>
<organism evidence="14 15">
    <name type="scientific">Aphanomyces stellatus</name>
    <dbReference type="NCBI Taxonomy" id="120398"/>
    <lineage>
        <taxon>Eukaryota</taxon>
        <taxon>Sar</taxon>
        <taxon>Stramenopiles</taxon>
        <taxon>Oomycota</taxon>
        <taxon>Saprolegniomycetes</taxon>
        <taxon>Saprolegniales</taxon>
        <taxon>Verrucalvaceae</taxon>
        <taxon>Aphanomyces</taxon>
    </lineage>
</organism>
<evidence type="ECO:0000313" key="15">
    <source>
        <dbReference type="Proteomes" id="UP000332933"/>
    </source>
</evidence>
<name>A0A485LDY8_9STRA</name>
<proteinExistence type="predicted"/>
<dbReference type="Gene3D" id="1.20.1020.10">
    <property type="entry name" value="TAZ domain"/>
    <property type="match status" value="1"/>
</dbReference>
<evidence type="ECO:0000256" key="5">
    <source>
        <dbReference type="ARBA" id="ARBA00022771"/>
    </source>
</evidence>
<dbReference type="PROSITE" id="PS50134">
    <property type="entry name" value="ZF_TAZ"/>
    <property type="match status" value="1"/>
</dbReference>
<evidence type="ECO:0000256" key="3">
    <source>
        <dbReference type="ARBA" id="ARBA00022679"/>
    </source>
</evidence>
<dbReference type="GO" id="GO:0045944">
    <property type="term" value="P:positive regulation of transcription by RNA polymerase II"/>
    <property type="evidence" value="ECO:0007669"/>
    <property type="project" value="TreeGrafter"/>
</dbReference>
<dbReference type="InterPro" id="IPR000197">
    <property type="entry name" value="Znf_TAZ"/>
</dbReference>
<dbReference type="InterPro" id="IPR035898">
    <property type="entry name" value="TAZ_dom_sf"/>
</dbReference>
<accession>A0A485LDY8</accession>
<reference evidence="14 15" key="1">
    <citation type="submission" date="2019-03" db="EMBL/GenBank/DDBJ databases">
        <authorList>
            <person name="Gaulin E."/>
            <person name="Dumas B."/>
        </authorList>
    </citation>
    <scope>NUCLEOTIDE SEQUENCE [LARGE SCALE GENOMIC DNA]</scope>
    <source>
        <strain evidence="14">CBS 568.67</strain>
    </source>
</reference>
<evidence type="ECO:0000259" key="12">
    <source>
        <dbReference type="PROSITE" id="PS50134"/>
    </source>
</evidence>
<evidence type="ECO:0000256" key="11">
    <source>
        <dbReference type="ARBA" id="ARBA00048017"/>
    </source>
</evidence>
<dbReference type="OrthoDB" id="899at2759"/>
<evidence type="ECO:0000256" key="2">
    <source>
        <dbReference type="ARBA" id="ARBA00013184"/>
    </source>
</evidence>
<comment type="catalytic activity">
    <reaction evidence="11">
        <text>L-lysyl-[protein] + acetyl-CoA = N(6)-acetyl-L-lysyl-[protein] + CoA + H(+)</text>
        <dbReference type="Rhea" id="RHEA:45948"/>
        <dbReference type="Rhea" id="RHEA-COMP:9752"/>
        <dbReference type="Rhea" id="RHEA-COMP:10731"/>
        <dbReference type="ChEBI" id="CHEBI:15378"/>
        <dbReference type="ChEBI" id="CHEBI:29969"/>
        <dbReference type="ChEBI" id="CHEBI:57287"/>
        <dbReference type="ChEBI" id="CHEBI:57288"/>
        <dbReference type="ChEBI" id="CHEBI:61930"/>
        <dbReference type="EC" id="2.3.1.48"/>
    </reaction>
</comment>
<dbReference type="PANTHER" id="PTHR13808">
    <property type="entry name" value="CBP/P300-RELATED"/>
    <property type="match status" value="1"/>
</dbReference>
<dbReference type="EMBL" id="VJMH01006714">
    <property type="protein sequence ID" value="KAF0688622.1"/>
    <property type="molecule type" value="Genomic_DNA"/>
</dbReference>
<evidence type="ECO:0000256" key="4">
    <source>
        <dbReference type="ARBA" id="ARBA00022723"/>
    </source>
</evidence>
<evidence type="ECO:0000313" key="13">
    <source>
        <dbReference type="EMBL" id="KAF0688622.1"/>
    </source>
</evidence>
<reference evidence="13" key="2">
    <citation type="submission" date="2019-06" db="EMBL/GenBank/DDBJ databases">
        <title>Genomics analysis of Aphanomyces spp. identifies a new class of oomycete effector associated with host adaptation.</title>
        <authorList>
            <person name="Gaulin E."/>
        </authorList>
    </citation>
    <scope>NUCLEOTIDE SEQUENCE</scope>
    <source>
        <strain evidence="13">CBS 578.67</strain>
    </source>
</reference>
<evidence type="ECO:0000256" key="8">
    <source>
        <dbReference type="ARBA" id="ARBA00023015"/>
    </source>
</evidence>
<dbReference type="InterPro" id="IPR013178">
    <property type="entry name" value="Histone_AcTrfase_Rtt109/CBP"/>
</dbReference>
<dbReference type="GO" id="GO:0000123">
    <property type="term" value="C:histone acetyltransferase complex"/>
    <property type="evidence" value="ECO:0007669"/>
    <property type="project" value="TreeGrafter"/>
</dbReference>
<feature type="domain" description="TAZ-type" evidence="12">
    <location>
        <begin position="173"/>
        <end position="250"/>
    </location>
</feature>
<keyword evidence="6" id="KW-0862">Zinc</keyword>
<evidence type="ECO:0000256" key="1">
    <source>
        <dbReference type="ARBA" id="ARBA00004123"/>
    </source>
</evidence>
<gene>
    <name evidence="14" type="primary">Aste57867_19795</name>
    <name evidence="13" type="ORF">As57867_019730</name>
    <name evidence="14" type="ORF">ASTE57867_19795</name>
</gene>
<sequence>MSGAMATIQSHDVLRLARRLEQTLYTNATSIQAYSNVLTLKARTHDALHALLAKRQEMQQLHHARATSTDPIHAFLDELEREADAMLTGDMDDGMPVLEAPALTIPGTMVQPPPCGVDDRSSTSTKLCQQTTQAQDNETTTHPWPSITTTNMAPIGPPKNFGLVGACTSDVTPAVKLKLFRTRLIQLNHGNACQALECCIPYCAMLKAHLIHVASCSDAACTAMGCKSTQRLLSHYSHCRDMQCVVCNGIRPPVACTSPIDVGHALDDVGCATPQRAP</sequence>
<dbReference type="PANTHER" id="PTHR13808:SF1">
    <property type="entry name" value="HISTONE ACETYLTRANSFERASE"/>
    <property type="match status" value="1"/>
</dbReference>
<keyword evidence="8" id="KW-0805">Transcription regulation</keyword>
<evidence type="ECO:0000256" key="6">
    <source>
        <dbReference type="ARBA" id="ARBA00022833"/>
    </source>
</evidence>
<comment type="subcellular location">
    <subcellularLocation>
        <location evidence="1">Nucleus</location>
    </subcellularLocation>
</comment>
<dbReference type="EMBL" id="CAADRA010006737">
    <property type="protein sequence ID" value="VFT96493.1"/>
    <property type="molecule type" value="Genomic_DNA"/>
</dbReference>
<keyword evidence="15" id="KW-1185">Reference proteome</keyword>
<keyword evidence="9" id="KW-0804">Transcription</keyword>
<keyword evidence="5" id="KW-0863">Zinc-finger</keyword>